<dbReference type="InterPro" id="IPR036866">
    <property type="entry name" value="RibonucZ/Hydroxyglut_hydro"/>
</dbReference>
<feature type="domain" description="Zn-dependent metallo-hydrolase RNA specificity" evidence="1">
    <location>
        <begin position="321"/>
        <end position="355"/>
    </location>
</feature>
<evidence type="ECO:0000313" key="2">
    <source>
        <dbReference type="EMBL" id="GAI72372.1"/>
    </source>
</evidence>
<reference evidence="2" key="1">
    <citation type="journal article" date="2014" name="Front. Microbiol.">
        <title>High frequency of phylogenetically diverse reductive dehalogenase-homologous genes in deep subseafloor sedimentary metagenomes.</title>
        <authorList>
            <person name="Kawai M."/>
            <person name="Futagami T."/>
            <person name="Toyoda A."/>
            <person name="Takaki Y."/>
            <person name="Nishi S."/>
            <person name="Hori S."/>
            <person name="Arai W."/>
            <person name="Tsubouchi T."/>
            <person name="Morono Y."/>
            <person name="Uchiyama I."/>
            <person name="Ito T."/>
            <person name="Fujiyama A."/>
            <person name="Inagaki F."/>
            <person name="Takami H."/>
        </authorList>
    </citation>
    <scope>NUCLEOTIDE SEQUENCE</scope>
    <source>
        <strain evidence="2">Expedition CK06-06</strain>
    </source>
</reference>
<dbReference type="PANTHER" id="PTHR43694:SF1">
    <property type="entry name" value="RIBONUCLEASE J"/>
    <property type="match status" value="1"/>
</dbReference>
<dbReference type="Pfam" id="PF07521">
    <property type="entry name" value="RMMBL"/>
    <property type="match status" value="1"/>
</dbReference>
<protein>
    <recommendedName>
        <fullName evidence="1">Zn-dependent metallo-hydrolase RNA specificity domain-containing protein</fullName>
    </recommendedName>
</protein>
<accession>X1QUX1</accession>
<dbReference type="Gene3D" id="3.60.15.10">
    <property type="entry name" value="Ribonuclease Z/Hydroxyacylglutathione hydrolase-like"/>
    <property type="match status" value="2"/>
</dbReference>
<sequence>EILKSYQKKNNVKIVKLTIREQPNRDYKQSEIKRPIKIIKEGIPLSFKSSQGEVNITQFQTDHSIPGACSYIIKCDGRSVIYTGDFRRHGSHSVWVNDFIKQACESNPIAIITEGTRVPNIEGFRNSTYRRDEQSESDVEVRSREIIKNHPGLILVRCPSRSLDRILLYYSLAKKFNRRFAITPKIFHLIDCFRMRLDNMEESVIKQYYDNYDLPDFSDKNFVIYLPRKGWGKFESADYKGYQKDILKIGNYVTYKDVKKEPEKYLLYLDYFMLSELIDLDQKPGKAIFLNSVTDPFNEEMIIKEEKLNTWLKRFGISKSETVHSSGHSNVDDLVDFLQKIDAENIIPVHTEHPETFQEFGLSGKVILPEKGKKYSF</sequence>
<dbReference type="InterPro" id="IPR011108">
    <property type="entry name" value="RMMBL"/>
</dbReference>
<organism evidence="2">
    <name type="scientific">marine sediment metagenome</name>
    <dbReference type="NCBI Taxonomy" id="412755"/>
    <lineage>
        <taxon>unclassified sequences</taxon>
        <taxon>metagenomes</taxon>
        <taxon>ecological metagenomes</taxon>
    </lineage>
</organism>
<evidence type="ECO:0000259" key="1">
    <source>
        <dbReference type="Pfam" id="PF07521"/>
    </source>
</evidence>
<name>X1QUX1_9ZZZZ</name>
<dbReference type="EMBL" id="BARW01001165">
    <property type="protein sequence ID" value="GAI72372.1"/>
    <property type="molecule type" value="Genomic_DNA"/>
</dbReference>
<feature type="non-terminal residue" evidence="2">
    <location>
        <position position="1"/>
    </location>
</feature>
<dbReference type="AlphaFoldDB" id="X1QUX1"/>
<gene>
    <name evidence="2" type="ORF">S12H4_03956</name>
</gene>
<dbReference type="PANTHER" id="PTHR43694">
    <property type="entry name" value="RIBONUCLEASE J"/>
    <property type="match status" value="1"/>
</dbReference>
<comment type="caution">
    <text evidence="2">The sequence shown here is derived from an EMBL/GenBank/DDBJ whole genome shotgun (WGS) entry which is preliminary data.</text>
</comment>
<dbReference type="SUPFAM" id="SSF56281">
    <property type="entry name" value="Metallo-hydrolase/oxidoreductase"/>
    <property type="match status" value="1"/>
</dbReference>
<proteinExistence type="predicted"/>